<evidence type="ECO:0000256" key="4">
    <source>
        <dbReference type="ARBA" id="ARBA00022741"/>
    </source>
</evidence>
<dbReference type="GO" id="GO:0140359">
    <property type="term" value="F:ABC-type transporter activity"/>
    <property type="evidence" value="ECO:0007669"/>
    <property type="project" value="InterPro"/>
</dbReference>
<keyword evidence="3 8" id="KW-0812">Transmembrane</keyword>
<feature type="transmembrane region" description="Helical" evidence="8">
    <location>
        <begin position="523"/>
        <end position="547"/>
    </location>
</feature>
<feature type="transmembrane region" description="Helical" evidence="8">
    <location>
        <begin position="553"/>
        <end position="573"/>
    </location>
</feature>
<sequence>MVVGPAFLLGTAIYATFPSKIKYPLLASVAVAKNILLKKKKKKTKKKTKQNELIDEQLPVLRWKNIHLSMHKKTQKTPSKTIQILSEISGEAHVGRLFAIVGPSGSGKTSLLNALAERVPGKNVQLSGLLRREGRMSYVEQEDAFFAQLTVKETLLFAVKLARSKNELAISDVVLQDEEICSRLMTDLGLMKCAETKVGDAKTRGCSGGEKKRLSLACHLVSNPKVIFLDEPTSGLDSYQALNVVQALKRLCEKRRTIVVCSIHQPRQKIVDLFDDVTVLSSGKLMYHGSMDNLEGHFENKLGQKCPRGHNILEFVIDLISVDASTPETMLESEKLIAEVAKHASRKNGAENSFGGGDTADAILPPAEKTEGAVEEQTKSNNNKNPIQEFLGQFPLLFHRAFKQVVRDKTTNRIRLTANLNSALVFGSIFWKLKMDPASMQNRFGLLQVSTINAAMAALMKTLTAFTKEKTIVTRERANNSYGILPFFVAKIFAELPVSALFPLAFGCVVYPMTRLQPTVPKFLKFSSAIIMESFCASAMGLAISSVAPSTEAAIAMGPGIMVLFIVFGGYYVNVETVPLCFRWINKCSLIREGFQCLCCNEFAGLKFTPGPTGEKALENLGFDAENGYKQGMHGLGNTLGYLWLLTLYLLENNEPTFAVMKANNGNEELTGMN</sequence>
<dbReference type="EMBL" id="FO082261">
    <property type="protein sequence ID" value="CCO20619.1"/>
    <property type="molecule type" value="Genomic_DNA"/>
</dbReference>
<dbReference type="InterPro" id="IPR003593">
    <property type="entry name" value="AAA+_ATPase"/>
</dbReference>
<dbReference type="PANTHER" id="PTHR48041:SF41">
    <property type="entry name" value="ABC TRANSPORTER G FAMILY"/>
    <property type="match status" value="1"/>
</dbReference>
<evidence type="ECO:0000256" key="2">
    <source>
        <dbReference type="ARBA" id="ARBA00022448"/>
    </source>
</evidence>
<reference evidence="10 11" key="1">
    <citation type="submission" date="2011-10" db="EMBL/GenBank/DDBJ databases">
        <authorList>
            <person name="Genoscope - CEA"/>
        </authorList>
    </citation>
    <scope>NUCLEOTIDE SEQUENCE [LARGE SCALE GENOMIC DNA]</scope>
    <source>
        <strain evidence="10 11">RCC 1105</strain>
    </source>
</reference>
<evidence type="ECO:0000256" key="8">
    <source>
        <dbReference type="SAM" id="Phobius"/>
    </source>
</evidence>
<keyword evidence="2" id="KW-0813">Transport</keyword>
<evidence type="ECO:0000256" key="7">
    <source>
        <dbReference type="ARBA" id="ARBA00023136"/>
    </source>
</evidence>
<dbReference type="Pfam" id="PF00005">
    <property type="entry name" value="ABC_tran"/>
    <property type="match status" value="1"/>
</dbReference>
<dbReference type="GO" id="GO:0016020">
    <property type="term" value="C:membrane"/>
    <property type="evidence" value="ECO:0007669"/>
    <property type="project" value="UniProtKB-SubCell"/>
</dbReference>
<dbReference type="Pfam" id="PF01061">
    <property type="entry name" value="ABC2_membrane"/>
    <property type="match status" value="1"/>
</dbReference>
<dbReference type="GeneID" id="19010751"/>
<dbReference type="AlphaFoldDB" id="K8ERP5"/>
<dbReference type="PANTHER" id="PTHR48041">
    <property type="entry name" value="ABC TRANSPORTER G FAMILY MEMBER 28"/>
    <property type="match status" value="1"/>
</dbReference>
<feature type="domain" description="ABC transporter" evidence="9">
    <location>
        <begin position="61"/>
        <end position="307"/>
    </location>
</feature>
<feature type="transmembrane region" description="Helical" evidence="8">
    <location>
        <begin position="484"/>
        <end position="511"/>
    </location>
</feature>
<dbReference type="GO" id="GO:0005524">
    <property type="term" value="F:ATP binding"/>
    <property type="evidence" value="ECO:0007669"/>
    <property type="project" value="UniProtKB-KW"/>
</dbReference>
<protein>
    <submittedName>
        <fullName evidence="10">ABC transporter family protein</fullName>
    </submittedName>
</protein>
<dbReference type="InterPro" id="IPR050352">
    <property type="entry name" value="ABCG_transporters"/>
</dbReference>
<accession>K8ERP5</accession>
<dbReference type="Proteomes" id="UP000198341">
    <property type="component" value="Chromosome 18"/>
</dbReference>
<dbReference type="PROSITE" id="PS50893">
    <property type="entry name" value="ABC_TRANSPORTER_2"/>
    <property type="match status" value="1"/>
</dbReference>
<dbReference type="eggNOG" id="KOG0061">
    <property type="taxonomic scope" value="Eukaryota"/>
</dbReference>
<dbReference type="InterPro" id="IPR003439">
    <property type="entry name" value="ABC_transporter-like_ATP-bd"/>
</dbReference>
<keyword evidence="5" id="KW-0067">ATP-binding</keyword>
<keyword evidence="4" id="KW-0547">Nucleotide-binding</keyword>
<evidence type="ECO:0000313" key="11">
    <source>
        <dbReference type="Proteomes" id="UP000198341"/>
    </source>
</evidence>
<dbReference type="OrthoDB" id="66620at2759"/>
<evidence type="ECO:0000256" key="5">
    <source>
        <dbReference type="ARBA" id="ARBA00022840"/>
    </source>
</evidence>
<keyword evidence="11" id="KW-1185">Reference proteome</keyword>
<evidence type="ECO:0000313" key="10">
    <source>
        <dbReference type="EMBL" id="CCO20619.1"/>
    </source>
</evidence>
<evidence type="ECO:0000256" key="6">
    <source>
        <dbReference type="ARBA" id="ARBA00022989"/>
    </source>
</evidence>
<organism evidence="10 11">
    <name type="scientific">Bathycoccus prasinos</name>
    <dbReference type="NCBI Taxonomy" id="41875"/>
    <lineage>
        <taxon>Eukaryota</taxon>
        <taxon>Viridiplantae</taxon>
        <taxon>Chlorophyta</taxon>
        <taxon>Mamiellophyceae</taxon>
        <taxon>Mamiellales</taxon>
        <taxon>Bathycoccaceae</taxon>
        <taxon>Bathycoccus</taxon>
    </lineage>
</organism>
<dbReference type="SUPFAM" id="SSF52540">
    <property type="entry name" value="P-loop containing nucleoside triphosphate hydrolases"/>
    <property type="match status" value="1"/>
</dbReference>
<comment type="subcellular location">
    <subcellularLocation>
        <location evidence="1">Membrane</location>
        <topology evidence="1">Multi-pass membrane protein</topology>
    </subcellularLocation>
</comment>
<evidence type="ECO:0000256" key="1">
    <source>
        <dbReference type="ARBA" id="ARBA00004141"/>
    </source>
</evidence>
<dbReference type="Gene3D" id="3.40.50.300">
    <property type="entry name" value="P-loop containing nucleotide triphosphate hydrolases"/>
    <property type="match status" value="1"/>
</dbReference>
<dbReference type="InterPro" id="IPR013525">
    <property type="entry name" value="ABC2_TM"/>
</dbReference>
<dbReference type="SMART" id="SM00382">
    <property type="entry name" value="AAA"/>
    <property type="match status" value="1"/>
</dbReference>
<evidence type="ECO:0000259" key="9">
    <source>
        <dbReference type="PROSITE" id="PS50893"/>
    </source>
</evidence>
<dbReference type="GO" id="GO:0016887">
    <property type="term" value="F:ATP hydrolysis activity"/>
    <property type="evidence" value="ECO:0007669"/>
    <property type="project" value="InterPro"/>
</dbReference>
<name>K8ERP5_9CHLO</name>
<evidence type="ECO:0000256" key="3">
    <source>
        <dbReference type="ARBA" id="ARBA00022692"/>
    </source>
</evidence>
<proteinExistence type="predicted"/>
<keyword evidence="7 8" id="KW-0472">Membrane</keyword>
<keyword evidence="6 8" id="KW-1133">Transmembrane helix</keyword>
<dbReference type="KEGG" id="bpg:Bathy18g00720"/>
<dbReference type="InterPro" id="IPR027417">
    <property type="entry name" value="P-loop_NTPase"/>
</dbReference>
<gene>
    <name evidence="10" type="ordered locus">Bathy18g00720</name>
</gene>
<dbReference type="RefSeq" id="XP_007508128.1">
    <property type="nucleotide sequence ID" value="XM_007508066.1"/>
</dbReference>